<evidence type="ECO:0000256" key="3">
    <source>
        <dbReference type="ARBA" id="ARBA00023002"/>
    </source>
</evidence>
<dbReference type="InterPro" id="IPR036812">
    <property type="entry name" value="NAD(P)_OxRdtase_dom_sf"/>
</dbReference>
<evidence type="ECO:0000256" key="5">
    <source>
        <dbReference type="PIRSR" id="PIRSR000097-2"/>
    </source>
</evidence>
<evidence type="ECO:0000256" key="4">
    <source>
        <dbReference type="PIRSR" id="PIRSR000097-1"/>
    </source>
</evidence>
<dbReference type="PANTHER" id="PTHR43827">
    <property type="entry name" value="2,5-DIKETO-D-GLUCONIC ACID REDUCTASE"/>
    <property type="match status" value="1"/>
</dbReference>
<dbReference type="STRING" id="5539.A0A3E2HKJ3"/>
<dbReference type="GO" id="GO:0016616">
    <property type="term" value="F:oxidoreductase activity, acting on the CH-OH group of donors, NAD or NADP as acceptor"/>
    <property type="evidence" value="ECO:0007669"/>
    <property type="project" value="UniProtKB-ARBA"/>
</dbReference>
<evidence type="ECO:0000259" key="7">
    <source>
        <dbReference type="Pfam" id="PF00248"/>
    </source>
</evidence>
<comment type="caution">
    <text evidence="8">The sequence shown here is derived from an EMBL/GenBank/DDBJ whole genome shotgun (WGS) entry which is preliminary data.</text>
</comment>
<dbReference type="PIRSF" id="PIRSF000097">
    <property type="entry name" value="AKR"/>
    <property type="match status" value="1"/>
</dbReference>
<evidence type="ECO:0000313" key="9">
    <source>
        <dbReference type="Proteomes" id="UP000258309"/>
    </source>
</evidence>
<evidence type="ECO:0000256" key="1">
    <source>
        <dbReference type="ARBA" id="ARBA00007905"/>
    </source>
</evidence>
<keyword evidence="2" id="KW-0521">NADP</keyword>
<dbReference type="InterPro" id="IPR018170">
    <property type="entry name" value="Aldo/ket_reductase_CS"/>
</dbReference>
<accession>A0A3E2HKJ3</accession>
<evidence type="ECO:0000313" key="8">
    <source>
        <dbReference type="EMBL" id="RFU33899.1"/>
    </source>
</evidence>
<feature type="non-terminal residue" evidence="8">
    <location>
        <position position="293"/>
    </location>
</feature>
<feature type="active site" description="Proton donor" evidence="4">
    <location>
        <position position="46"/>
    </location>
</feature>
<feature type="non-terminal residue" evidence="8">
    <location>
        <position position="1"/>
    </location>
</feature>
<dbReference type="EMBL" id="NCSJ02000028">
    <property type="protein sequence ID" value="RFU33899.1"/>
    <property type="molecule type" value="Genomic_DNA"/>
</dbReference>
<keyword evidence="9" id="KW-1185">Reference proteome</keyword>
<sequence>MSSLQSSQRIPPIGLGTFRLKHEAVQPVIRDGIRIGYRHIDTAAIYQNEKEIGLVLQELFNAPSSTIKRSDLWITSKLSPYDMKSPRAALLKSLSSLQTDYLDLYLIHWPAGAKLPTSSPENKRLRIEAWNVLNEAKQEGLIHHIGVSNFTPQHIQELIDETTYDFQGAFVQMEIHPWYWRDAFEIQNRFAQHGITIVGYALLAEGKLSEEDCPKILDEIAEKLSVSRVQVVLRWALAKKWGVLVKSENAQHLRENLLTATPNTLTSEDSAAIDAISSANGEQKLCWDPRLVR</sequence>
<dbReference type="Pfam" id="PF00248">
    <property type="entry name" value="Aldo_ket_red"/>
    <property type="match status" value="1"/>
</dbReference>
<dbReference type="AlphaFoldDB" id="A0A3E2HKJ3"/>
<comment type="similarity">
    <text evidence="1">Belongs to the aldo/keto reductase family.</text>
</comment>
<dbReference type="SUPFAM" id="SSF51430">
    <property type="entry name" value="NAD(P)-linked oxidoreductase"/>
    <property type="match status" value="1"/>
</dbReference>
<dbReference type="PROSITE" id="PS00798">
    <property type="entry name" value="ALDOKETO_REDUCTASE_1"/>
    <property type="match status" value="1"/>
</dbReference>
<feature type="domain" description="NADP-dependent oxidoreductase" evidence="7">
    <location>
        <begin position="12"/>
        <end position="277"/>
    </location>
</feature>
<evidence type="ECO:0000256" key="2">
    <source>
        <dbReference type="ARBA" id="ARBA00022857"/>
    </source>
</evidence>
<dbReference type="InterPro" id="IPR023210">
    <property type="entry name" value="NADP_OxRdtase_dom"/>
</dbReference>
<feature type="binding site" evidence="5">
    <location>
        <position position="108"/>
    </location>
    <ligand>
        <name>substrate</name>
    </ligand>
</feature>
<feature type="site" description="Lowers pKa of active site Tyr" evidence="6">
    <location>
        <position position="77"/>
    </location>
</feature>
<protein>
    <recommendedName>
        <fullName evidence="7">NADP-dependent oxidoreductase domain-containing protein</fullName>
    </recommendedName>
</protein>
<keyword evidence="3" id="KW-0560">Oxidoreductase</keyword>
<dbReference type="Proteomes" id="UP000258309">
    <property type="component" value="Unassembled WGS sequence"/>
</dbReference>
<dbReference type="PRINTS" id="PR00069">
    <property type="entry name" value="ALDKETRDTASE"/>
</dbReference>
<proteinExistence type="inferred from homology"/>
<evidence type="ECO:0000256" key="6">
    <source>
        <dbReference type="PIRSR" id="PIRSR000097-3"/>
    </source>
</evidence>
<dbReference type="InterPro" id="IPR020471">
    <property type="entry name" value="AKR"/>
</dbReference>
<dbReference type="OMA" id="MEIHPWY"/>
<dbReference type="OrthoDB" id="416253at2759"/>
<reference evidence="8 9" key="1">
    <citation type="submission" date="2018-05" db="EMBL/GenBank/DDBJ databases">
        <title>Draft genome sequence of Scytalidium lignicola DSM 105466, a ubiquitous saprotrophic fungus.</title>
        <authorList>
            <person name="Buettner E."/>
            <person name="Gebauer A.M."/>
            <person name="Hofrichter M."/>
            <person name="Liers C."/>
            <person name="Kellner H."/>
        </authorList>
    </citation>
    <scope>NUCLEOTIDE SEQUENCE [LARGE SCALE GENOMIC DNA]</scope>
    <source>
        <strain evidence="8 9">DSM 105466</strain>
    </source>
</reference>
<organism evidence="8 9">
    <name type="scientific">Scytalidium lignicola</name>
    <name type="common">Hyphomycete</name>
    <dbReference type="NCBI Taxonomy" id="5539"/>
    <lineage>
        <taxon>Eukaryota</taxon>
        <taxon>Fungi</taxon>
        <taxon>Dikarya</taxon>
        <taxon>Ascomycota</taxon>
        <taxon>Pezizomycotina</taxon>
        <taxon>Leotiomycetes</taxon>
        <taxon>Leotiomycetes incertae sedis</taxon>
        <taxon>Scytalidium</taxon>
    </lineage>
</organism>
<dbReference type="PANTHER" id="PTHR43827:SF3">
    <property type="entry name" value="NADP-DEPENDENT OXIDOREDUCTASE DOMAIN-CONTAINING PROTEIN"/>
    <property type="match status" value="1"/>
</dbReference>
<name>A0A3E2HKJ3_SCYLI</name>
<dbReference type="CDD" id="cd19071">
    <property type="entry name" value="AKR_AKR1-5-like"/>
    <property type="match status" value="1"/>
</dbReference>
<dbReference type="Gene3D" id="3.20.20.100">
    <property type="entry name" value="NADP-dependent oxidoreductase domain"/>
    <property type="match status" value="1"/>
</dbReference>
<gene>
    <name evidence="8" type="ORF">B7463_g2407</name>
</gene>